<dbReference type="Pfam" id="PF03704">
    <property type="entry name" value="BTAD"/>
    <property type="match status" value="1"/>
</dbReference>
<feature type="region of interest" description="Disordered" evidence="4">
    <location>
        <begin position="1"/>
        <end position="97"/>
    </location>
</feature>
<sequence length="1645" mass="176648">MASDPEGTEPPAAAPANGTSAPLPTPPARTTPGNRANHTAAATADNPSTADETDTPPTDNTTSAPPAPPDATTPGNRANDTAAGAADGSAGTPATAAPAAVGRLRAVLAAAAGADAADGPTPRELAELLWLADRLPPPPGGRPSAGGPGGREDAARSVAGMPRDPAAGAAVPSPPRKPRADPPPSAPRAPSDDRIPLHLPATSRPRGHADSTSLLAPAPPMLPRTLALQRALRPLQRKVPTSRARVVLDERATADRIARLGAHPDVWLPVLCPAPDRWLRLNLVHDTGPTMPVWRPLVRELHAVLAQSGIFRTVTVHPATPDGRAPGVPAIADGRTVTLVVTDCMGPQWRPGPAGDRWHRTLRRWAGRMPLAVVQPLPEHLWSGTALPAEAGLLTPPAAAAPSAALAFAPYAPDAPVRPPSAVPVPVLEPGPAWLANWAALLADPGAGRYPGAVAWLPPAPVPPAEPAPDVAELSAEDLVLRFRATASPEAFRLAGHLSLAVPSLPVMRLAQRALERSPRPQHLAEIVLSGLLTAVPGPAGSYAFRPGVRDLLLRSLPRTARGRTRELLARIGGLIDERAGFAAGEFRAQARPDPEGTAFATVREETVRRLGGDRARGRLVGGRYRLVEQPNYGRRVWEAVDERSGDTVVVHLYPGQSSRERFERQADVLAGIDDPHVARVLDHGWEGEQPYLVVEFQDGVTVRELERGSGPGVSFGVFARLAAQTTAGLQALHARGLVWGQRDTKGLRLRPDGTVVISRFALGWESSGKDAAQDFTELGRMVKRLARDVAAPAKYQRLVEEIEHSPASGVTRSAVAELSRVSWPRRMRFRLLGRPGIRRGDGSRVLLTPEAEAVLCMLLLRPGRRVSFAELTAGLWETQPADFPANRVRMLADELRTRLGPATVAALPDGYALHAPDDYIDVRHCEELLGHPTAGSEPRERRRAVQKALDLWFGDPLERVPGPAARAARARLRALRLSLCATRAELDLGLGDHERAAADLRVLLRDHPDREDLRRLHILALRGAGRIAEAVESYESYAEHRHRQHGEPADPALQELYRELRAASERPRPTIVFEAASDLDEEARRVLGLAVTELLAQGDVAAGDHEVLARGNGYIVLTEPEADVQPVLVGVLHHLPRALAGLERPPRVRVTFWHAPRFADADRAVEPPEVREALDRSGGDVLVVLSPALYEEFADVLGEHGPTSFRPLPRPGSPNAQPLAWYCPLSPPPAAPDARQRDLVRGPFTVPDSTRLPAPDPGRTAVVLVSTNGLLTLLDPEERGLPRTGREMKYYEVDLTTHRAAHEVVLPGSRGGVFAASVELSWHVVDPVAMVAARTPRVLDRLLEHVLEEAPRHTRRHPVQRVGAAQQAVRDALREWRVPGLSVACSVRLEPEGGSQGSPQRPGSGERTPSQVLRGADAVLLGFDGPLTRLFSESAARVAARELLSLVADERDPADALAGHPLPRPDVARAGAVHPLEVLRVFAHDTRLAPVLRERLDRLELRAASKAFQTPDATSLVVALTSSRFAFDFRVVTDVSEQAAHRHLRDHSLAASVRRVHGRSADLTRLMPHPDCLERALDSLHHVPRAPAVIGSSSAELGAARHLGLPFIGFARTLADEQRLRAEGCEVIVRSLAPLIDALGALPR</sequence>
<keyword evidence="1" id="KW-0902">Two-component regulatory system</keyword>
<evidence type="ECO:0000313" key="6">
    <source>
        <dbReference type="EMBL" id="MFC7010610.1"/>
    </source>
</evidence>
<dbReference type="Gene3D" id="1.10.510.10">
    <property type="entry name" value="Transferase(Phosphotransferase) domain 1"/>
    <property type="match status" value="1"/>
</dbReference>
<dbReference type="SUPFAM" id="SSF56112">
    <property type="entry name" value="Protein kinase-like (PK-like)"/>
    <property type="match status" value="1"/>
</dbReference>
<name>A0ABW2DVS3_9ACTN</name>
<accession>A0ABW2DVS3</accession>
<dbReference type="Gene3D" id="3.40.50.1000">
    <property type="entry name" value="HAD superfamily/HAD-like"/>
    <property type="match status" value="1"/>
</dbReference>
<dbReference type="SMART" id="SM01043">
    <property type="entry name" value="BTAD"/>
    <property type="match status" value="1"/>
</dbReference>
<dbReference type="PANTHER" id="PTHR35807:SF1">
    <property type="entry name" value="TRANSCRIPTIONAL REGULATOR REDD"/>
    <property type="match status" value="1"/>
</dbReference>
<feature type="compositionally biased region" description="Low complexity" evidence="4">
    <location>
        <begin position="47"/>
        <end position="64"/>
    </location>
</feature>
<keyword evidence="3" id="KW-0804">Transcription</keyword>
<dbReference type="InterPro" id="IPR011990">
    <property type="entry name" value="TPR-like_helical_dom_sf"/>
</dbReference>
<dbReference type="Gene3D" id="1.25.40.10">
    <property type="entry name" value="Tetratricopeptide repeat domain"/>
    <property type="match status" value="1"/>
</dbReference>
<evidence type="ECO:0000256" key="3">
    <source>
        <dbReference type="ARBA" id="ARBA00023163"/>
    </source>
</evidence>
<dbReference type="InterPro" id="IPR016032">
    <property type="entry name" value="Sig_transdc_resp-reg_C-effctor"/>
</dbReference>
<proteinExistence type="predicted"/>
<feature type="domain" description="Bacterial transcriptional activator" evidence="5">
    <location>
        <begin position="921"/>
        <end position="1062"/>
    </location>
</feature>
<evidence type="ECO:0000256" key="1">
    <source>
        <dbReference type="ARBA" id="ARBA00023012"/>
    </source>
</evidence>
<evidence type="ECO:0000256" key="4">
    <source>
        <dbReference type="SAM" id="MobiDB-lite"/>
    </source>
</evidence>
<dbReference type="Gene3D" id="1.10.10.10">
    <property type="entry name" value="Winged helix-like DNA-binding domain superfamily/Winged helix DNA-binding domain"/>
    <property type="match status" value="1"/>
</dbReference>
<dbReference type="NCBIfam" id="NF041121">
    <property type="entry name" value="SAV_2336_NTERM"/>
    <property type="match status" value="1"/>
</dbReference>
<dbReference type="InterPro" id="IPR051677">
    <property type="entry name" value="AfsR-DnrI-RedD_regulator"/>
</dbReference>
<evidence type="ECO:0000256" key="2">
    <source>
        <dbReference type="ARBA" id="ARBA00023015"/>
    </source>
</evidence>
<dbReference type="EMBL" id="JBHSYM010000005">
    <property type="protein sequence ID" value="MFC7010610.1"/>
    <property type="molecule type" value="Genomic_DNA"/>
</dbReference>
<gene>
    <name evidence="6" type="ORF">ACFQMH_02605</name>
</gene>
<dbReference type="InterPro" id="IPR005158">
    <property type="entry name" value="BTAD"/>
</dbReference>
<protein>
    <submittedName>
        <fullName evidence="6">SAV_2336 N-terminal domain-related protein</fullName>
    </submittedName>
</protein>
<feature type="region of interest" description="Disordered" evidence="4">
    <location>
        <begin position="125"/>
        <end position="220"/>
    </location>
</feature>
<evidence type="ECO:0000313" key="7">
    <source>
        <dbReference type="Proteomes" id="UP001596409"/>
    </source>
</evidence>
<dbReference type="SUPFAM" id="SSF46894">
    <property type="entry name" value="C-terminal effector domain of the bipartite response regulators"/>
    <property type="match status" value="1"/>
</dbReference>
<keyword evidence="7" id="KW-1185">Reference proteome</keyword>
<feature type="region of interest" description="Disordered" evidence="4">
    <location>
        <begin position="1389"/>
        <end position="1411"/>
    </location>
</feature>
<evidence type="ECO:0000259" key="5">
    <source>
        <dbReference type="SMART" id="SM01043"/>
    </source>
</evidence>
<dbReference type="InterPro" id="IPR036412">
    <property type="entry name" value="HAD-like_sf"/>
</dbReference>
<dbReference type="PANTHER" id="PTHR35807">
    <property type="entry name" value="TRANSCRIPTIONAL REGULATOR REDD-RELATED"/>
    <property type="match status" value="1"/>
</dbReference>
<dbReference type="InterPro" id="IPR036388">
    <property type="entry name" value="WH-like_DNA-bd_sf"/>
</dbReference>
<feature type="compositionally biased region" description="Low complexity" evidence="4">
    <location>
        <begin position="1398"/>
        <end position="1407"/>
    </location>
</feature>
<reference evidence="7" key="1">
    <citation type="journal article" date="2019" name="Int. J. Syst. Evol. Microbiol.">
        <title>The Global Catalogue of Microorganisms (GCM) 10K type strain sequencing project: providing services to taxonomists for standard genome sequencing and annotation.</title>
        <authorList>
            <consortium name="The Broad Institute Genomics Platform"/>
            <consortium name="The Broad Institute Genome Sequencing Center for Infectious Disease"/>
            <person name="Wu L."/>
            <person name="Ma J."/>
        </authorList>
    </citation>
    <scope>NUCLEOTIDE SEQUENCE [LARGE SCALE GENOMIC DNA]</scope>
    <source>
        <strain evidence="7">JCM 4855</strain>
    </source>
</reference>
<comment type="caution">
    <text evidence="6">The sequence shown here is derived from an EMBL/GenBank/DDBJ whole genome shotgun (WGS) entry which is preliminary data.</text>
</comment>
<dbReference type="InterPro" id="IPR023214">
    <property type="entry name" value="HAD_sf"/>
</dbReference>
<dbReference type="SUPFAM" id="SSF56784">
    <property type="entry name" value="HAD-like"/>
    <property type="match status" value="1"/>
</dbReference>
<organism evidence="6 7">
    <name type="scientific">Streptomyces viridiviolaceus</name>
    <dbReference type="NCBI Taxonomy" id="68282"/>
    <lineage>
        <taxon>Bacteria</taxon>
        <taxon>Bacillati</taxon>
        <taxon>Actinomycetota</taxon>
        <taxon>Actinomycetes</taxon>
        <taxon>Kitasatosporales</taxon>
        <taxon>Streptomycetaceae</taxon>
        <taxon>Streptomyces</taxon>
    </lineage>
</organism>
<dbReference type="Proteomes" id="UP001596409">
    <property type="component" value="Unassembled WGS sequence"/>
</dbReference>
<keyword evidence="2" id="KW-0805">Transcription regulation</keyword>
<feature type="compositionally biased region" description="Low complexity" evidence="4">
    <location>
        <begin position="72"/>
        <end position="97"/>
    </location>
</feature>
<dbReference type="InterPro" id="IPR047738">
    <property type="entry name" value="SAV_2336-like_N"/>
</dbReference>
<dbReference type="SUPFAM" id="SSF48452">
    <property type="entry name" value="TPR-like"/>
    <property type="match status" value="1"/>
</dbReference>
<dbReference type="Gene3D" id="1.10.150.240">
    <property type="entry name" value="Putative phosphatase, domain 2"/>
    <property type="match status" value="1"/>
</dbReference>
<dbReference type="InterPro" id="IPR023198">
    <property type="entry name" value="PGP-like_dom2"/>
</dbReference>
<dbReference type="RefSeq" id="WP_189871262.1">
    <property type="nucleotide sequence ID" value="NZ_BMWA01000008.1"/>
</dbReference>
<feature type="compositionally biased region" description="Low complexity" evidence="4">
    <location>
        <begin position="10"/>
        <end position="22"/>
    </location>
</feature>
<dbReference type="InterPro" id="IPR011009">
    <property type="entry name" value="Kinase-like_dom_sf"/>
</dbReference>